<dbReference type="PANTHER" id="PTHR23155:SF1232">
    <property type="entry name" value="OS09G0270700 PROTEIN"/>
    <property type="match status" value="1"/>
</dbReference>
<dbReference type="EMBL" id="JAXUIC010000009">
    <property type="protein sequence ID" value="KAK4573595.1"/>
    <property type="molecule type" value="Genomic_DNA"/>
</dbReference>
<dbReference type="FunFam" id="3.40.50.300:FF:001091">
    <property type="entry name" value="Probable disease resistance protein At1g61300"/>
    <property type="match status" value="1"/>
</dbReference>
<dbReference type="SUPFAM" id="SSF52540">
    <property type="entry name" value="P-loop containing nucleoside triphosphate hydrolases"/>
    <property type="match status" value="1"/>
</dbReference>
<comment type="caution">
    <text evidence="8">The sequence shown here is derived from an EMBL/GenBank/DDBJ whole genome shotgun (WGS) entry which is preliminary data.</text>
</comment>
<dbReference type="Pfam" id="PF23559">
    <property type="entry name" value="WHD_DRP"/>
    <property type="match status" value="1"/>
</dbReference>
<evidence type="ECO:0000256" key="3">
    <source>
        <dbReference type="ARBA" id="ARBA00022821"/>
    </source>
</evidence>
<dbReference type="Gene3D" id="1.10.10.10">
    <property type="entry name" value="Winged helix-like DNA-binding domain superfamily/Winged helix DNA-binding domain"/>
    <property type="match status" value="1"/>
</dbReference>
<keyword evidence="1" id="KW-0677">Repeat</keyword>
<dbReference type="Gene3D" id="1.20.5.4130">
    <property type="match status" value="1"/>
</dbReference>
<dbReference type="Pfam" id="PF18052">
    <property type="entry name" value="Rx_N"/>
    <property type="match status" value="1"/>
</dbReference>
<evidence type="ECO:0000259" key="5">
    <source>
        <dbReference type="Pfam" id="PF18052"/>
    </source>
</evidence>
<dbReference type="GO" id="GO:0043531">
    <property type="term" value="F:ADP binding"/>
    <property type="evidence" value="ECO:0007669"/>
    <property type="project" value="InterPro"/>
</dbReference>
<evidence type="ECO:0000259" key="7">
    <source>
        <dbReference type="Pfam" id="PF23598"/>
    </source>
</evidence>
<dbReference type="PRINTS" id="PR00364">
    <property type="entry name" value="DISEASERSIST"/>
</dbReference>
<dbReference type="SUPFAM" id="SSF52058">
    <property type="entry name" value="L domain-like"/>
    <property type="match status" value="1"/>
</dbReference>
<dbReference type="Proteomes" id="UP001324115">
    <property type="component" value="Unassembled WGS sequence"/>
</dbReference>
<dbReference type="InterPro" id="IPR044974">
    <property type="entry name" value="Disease_R_plants"/>
</dbReference>
<feature type="domain" description="Disease resistance N-terminal" evidence="5">
    <location>
        <begin position="5"/>
        <end position="91"/>
    </location>
</feature>
<dbReference type="Gene3D" id="3.80.10.10">
    <property type="entry name" value="Ribonuclease Inhibitor"/>
    <property type="match status" value="2"/>
</dbReference>
<dbReference type="InterPro" id="IPR038005">
    <property type="entry name" value="RX-like_CC"/>
</dbReference>
<organism evidence="8 9">
    <name type="scientific">Quercus rubra</name>
    <name type="common">Northern red oak</name>
    <name type="synonym">Quercus borealis</name>
    <dbReference type="NCBI Taxonomy" id="3512"/>
    <lineage>
        <taxon>Eukaryota</taxon>
        <taxon>Viridiplantae</taxon>
        <taxon>Streptophyta</taxon>
        <taxon>Embryophyta</taxon>
        <taxon>Tracheophyta</taxon>
        <taxon>Spermatophyta</taxon>
        <taxon>Magnoliopsida</taxon>
        <taxon>eudicotyledons</taxon>
        <taxon>Gunneridae</taxon>
        <taxon>Pentapetalae</taxon>
        <taxon>rosids</taxon>
        <taxon>fabids</taxon>
        <taxon>Fagales</taxon>
        <taxon>Fagaceae</taxon>
        <taxon>Quercus</taxon>
    </lineage>
</organism>
<evidence type="ECO:0000256" key="1">
    <source>
        <dbReference type="ARBA" id="ARBA00022737"/>
    </source>
</evidence>
<gene>
    <name evidence="8" type="ORF">RGQ29_031517</name>
</gene>
<feature type="domain" description="Disease resistance R13L4/SHOC-2-like LRR" evidence="7">
    <location>
        <begin position="547"/>
        <end position="863"/>
    </location>
</feature>
<dbReference type="InterPro" id="IPR027417">
    <property type="entry name" value="P-loop_NTPase"/>
</dbReference>
<evidence type="ECO:0000313" key="8">
    <source>
        <dbReference type="EMBL" id="KAK4573595.1"/>
    </source>
</evidence>
<evidence type="ECO:0000256" key="2">
    <source>
        <dbReference type="ARBA" id="ARBA00022741"/>
    </source>
</evidence>
<dbReference type="InterPro" id="IPR055414">
    <property type="entry name" value="LRR_R13L4/SHOC2-like"/>
</dbReference>
<evidence type="ECO:0000259" key="4">
    <source>
        <dbReference type="Pfam" id="PF00931"/>
    </source>
</evidence>
<protein>
    <submittedName>
        <fullName evidence="8">Uncharacterized protein</fullName>
    </submittedName>
</protein>
<dbReference type="FunFam" id="1.10.10.10:FF:000322">
    <property type="entry name" value="Probable disease resistance protein At1g63360"/>
    <property type="match status" value="1"/>
</dbReference>
<dbReference type="Pfam" id="PF00931">
    <property type="entry name" value="NB-ARC"/>
    <property type="match status" value="1"/>
</dbReference>
<dbReference type="InterPro" id="IPR041118">
    <property type="entry name" value="Rx_N"/>
</dbReference>
<feature type="domain" description="Disease resistance protein winged helix" evidence="6">
    <location>
        <begin position="432"/>
        <end position="503"/>
    </location>
</feature>
<dbReference type="Gene3D" id="1.10.8.430">
    <property type="entry name" value="Helical domain of apoptotic protease-activating factors"/>
    <property type="match status" value="1"/>
</dbReference>
<keyword evidence="9" id="KW-1185">Reference proteome</keyword>
<name>A0AAN7EKJ7_QUERU</name>
<evidence type="ECO:0000259" key="6">
    <source>
        <dbReference type="Pfam" id="PF23559"/>
    </source>
</evidence>
<dbReference type="Pfam" id="PF23598">
    <property type="entry name" value="LRR_14"/>
    <property type="match status" value="1"/>
</dbReference>
<dbReference type="GO" id="GO:0098542">
    <property type="term" value="P:defense response to other organism"/>
    <property type="evidence" value="ECO:0007669"/>
    <property type="project" value="TreeGrafter"/>
</dbReference>
<sequence>MDLAVVNYLINNILLVLDTKTSLLWGVHDAVDEIKDELISMRSFLVDADKKGVGNEGEKTWVANVRDMAYEVEDVIDQFMYHIISQQIGGRSARFLHRTISFPQNLWVRHQTATKLQKINKTIKAIPEVNQRYGVNHIEGTSSKNSHKWVVRRGESSLFLNEDELVGIKYKRQLLMDRLMDGEPQQTVISIVGMGGSGKTTLVANTYNNDVVKRHFDCYAWITVSLAFDIEDLLRTMIKEFYESRKEANPTDLSSMNYRLLVKMLMKYLEKKPYLLVIDDVWDTNLLDEIKVPLRDSCLGSRIILTTRKEDVACYHLGCKQHIHHIQLLQKEEAWELFCKKAFSSNPNGSCPPELESFAQKLVGKCKGLPLAIAALGSLMYSKNFSQWDEIYNNLNWSLSNNPKLEPVKNILLLSFNDLPYQLKHCFLYCSLFPEDHEIRRRKLVKLWMAEGFVEQVKGSTVEEVAESYLVELIFRSMLQVVKRNEFGKPKRCKMHDLMRELAVSISEREMFGAVHDGGEEMKECKARRISIHKSDTELKSFMGMSKLRSFLVFNKSLKTLPSESKMLRVLDLEDVQIHDMPIKIVNLFNLKYLNLRGTLLKKLPNSIGSLLNLQTLDIRDTQIGTLPYGIGKLQNLRHLITYRYTNNWNGLRYVNGTQAPSNISSLKNLQTVTIIEAKDDLIRKIQSMTQLTLIGISNVKETDENDLCVSIENMRLLLDLYIMVNNEEETLRMDALTSLPPNLQKLVLVGKLEKVPHWFCSLQRLTFLSLCWSRLAEDHLSLIAALPHLGNLSLTNAYIGAQLCFNTGFSKLTQMVIRNFPQLNEIIIKKGVMPNIKFLDIVSCMELKTVPKGIEYLNLEKLFLRFVSIELKDRIEGEGGVDFPKVQHIPKIYLR</sequence>
<dbReference type="InterPro" id="IPR002182">
    <property type="entry name" value="NB-ARC"/>
</dbReference>
<dbReference type="PANTHER" id="PTHR23155">
    <property type="entry name" value="DISEASE RESISTANCE PROTEIN RP"/>
    <property type="match status" value="1"/>
</dbReference>
<dbReference type="InterPro" id="IPR058922">
    <property type="entry name" value="WHD_DRP"/>
</dbReference>
<evidence type="ECO:0000313" key="9">
    <source>
        <dbReference type="Proteomes" id="UP001324115"/>
    </source>
</evidence>
<keyword evidence="3" id="KW-0611">Plant defense</keyword>
<dbReference type="InterPro" id="IPR036388">
    <property type="entry name" value="WH-like_DNA-bd_sf"/>
</dbReference>
<reference evidence="8 9" key="1">
    <citation type="journal article" date="2023" name="G3 (Bethesda)">
        <title>A haplotype-resolved chromosome-scale genome for Quercus rubra L. provides insights into the genetics of adaptive traits for red oak species.</title>
        <authorList>
            <person name="Kapoor B."/>
            <person name="Jenkins J."/>
            <person name="Schmutz J."/>
            <person name="Zhebentyayeva T."/>
            <person name="Kuelheim C."/>
            <person name="Coggeshall M."/>
            <person name="Heim C."/>
            <person name="Lasky J.R."/>
            <person name="Leites L."/>
            <person name="Islam-Faridi N."/>
            <person name="Romero-Severson J."/>
            <person name="DeLeo V.L."/>
            <person name="Lucas S.M."/>
            <person name="Lazic D."/>
            <person name="Gailing O."/>
            <person name="Carlson J."/>
            <person name="Staton M."/>
        </authorList>
    </citation>
    <scope>NUCLEOTIDE SEQUENCE [LARGE SCALE GENOMIC DNA]</scope>
    <source>
        <strain evidence="8">Pseudo-F2</strain>
    </source>
</reference>
<dbReference type="InterPro" id="IPR042197">
    <property type="entry name" value="Apaf_helical"/>
</dbReference>
<proteinExistence type="predicted"/>
<dbReference type="Gene3D" id="3.40.50.300">
    <property type="entry name" value="P-loop containing nucleotide triphosphate hydrolases"/>
    <property type="match status" value="1"/>
</dbReference>
<accession>A0AAN7EKJ7</accession>
<dbReference type="EMBL" id="JAXUIC010000009">
    <property type="protein sequence ID" value="KAK4573596.1"/>
    <property type="molecule type" value="Genomic_DNA"/>
</dbReference>
<feature type="domain" description="NB-ARC" evidence="4">
    <location>
        <begin position="174"/>
        <end position="345"/>
    </location>
</feature>
<keyword evidence="2" id="KW-0547">Nucleotide-binding</keyword>
<dbReference type="AlphaFoldDB" id="A0AAN7EKJ7"/>
<dbReference type="CDD" id="cd14798">
    <property type="entry name" value="RX-CC_like"/>
    <property type="match status" value="1"/>
</dbReference>
<dbReference type="InterPro" id="IPR032675">
    <property type="entry name" value="LRR_dom_sf"/>
</dbReference>